<protein>
    <recommendedName>
        <fullName evidence="3">HAT C-terminal dimerisation domain-containing protein</fullName>
    </recommendedName>
</protein>
<dbReference type="AlphaFoldDB" id="A0AA47N3M1"/>
<accession>A0AA47N3M1</accession>
<name>A0AA47N3M1_MERPO</name>
<sequence length="207" mass="23077">MHLSIQEQNIPLRPQFVMKLATSMSMGAPVTSSKTLPNRLGWDEKQLRFRRLLEAFSKPIREVYLLFFQATLPVFSTFNRLPQREIKADIGFTTQATLNTLLDAGDITLQQVERFQLGSTGISGEGCGVCHEETTPVRVWSGKLFGRLSFIAKLVLVPHSNADAERLFSSNLSSIMTVKMGHNVSSGSPLPRGIKHLHKHLQHGTPL</sequence>
<reference evidence="1" key="1">
    <citation type="journal article" date="2023" name="Front. Mar. Sci.">
        <title>A new Merluccius polli reference genome to investigate the effects of global change in West African waters.</title>
        <authorList>
            <person name="Mateo J.L."/>
            <person name="Blanco-Fernandez C."/>
            <person name="Garcia-Vazquez E."/>
            <person name="Machado-Schiaffino G."/>
        </authorList>
    </citation>
    <scope>NUCLEOTIDE SEQUENCE</scope>
    <source>
        <strain evidence="1">C29</strain>
        <tissue evidence="1">Fin</tissue>
    </source>
</reference>
<evidence type="ECO:0000313" key="2">
    <source>
        <dbReference type="Proteomes" id="UP001174136"/>
    </source>
</evidence>
<dbReference type="EMBL" id="JAOPHQ010001166">
    <property type="protein sequence ID" value="KAK0151783.1"/>
    <property type="molecule type" value="Genomic_DNA"/>
</dbReference>
<comment type="caution">
    <text evidence="1">The sequence shown here is derived from an EMBL/GenBank/DDBJ whole genome shotgun (WGS) entry which is preliminary data.</text>
</comment>
<keyword evidence="2" id="KW-1185">Reference proteome</keyword>
<proteinExistence type="predicted"/>
<organism evidence="1 2">
    <name type="scientific">Merluccius polli</name>
    <name type="common">Benguela hake</name>
    <name type="synonym">Merluccius cadenati</name>
    <dbReference type="NCBI Taxonomy" id="89951"/>
    <lineage>
        <taxon>Eukaryota</taxon>
        <taxon>Metazoa</taxon>
        <taxon>Chordata</taxon>
        <taxon>Craniata</taxon>
        <taxon>Vertebrata</taxon>
        <taxon>Euteleostomi</taxon>
        <taxon>Actinopterygii</taxon>
        <taxon>Neopterygii</taxon>
        <taxon>Teleostei</taxon>
        <taxon>Neoteleostei</taxon>
        <taxon>Acanthomorphata</taxon>
        <taxon>Zeiogadaria</taxon>
        <taxon>Gadariae</taxon>
        <taxon>Gadiformes</taxon>
        <taxon>Gadoidei</taxon>
        <taxon>Merlucciidae</taxon>
        <taxon>Merluccius</taxon>
    </lineage>
</organism>
<gene>
    <name evidence="1" type="ORF">N1851_006847</name>
</gene>
<dbReference type="Proteomes" id="UP001174136">
    <property type="component" value="Unassembled WGS sequence"/>
</dbReference>
<evidence type="ECO:0008006" key="3">
    <source>
        <dbReference type="Google" id="ProtNLM"/>
    </source>
</evidence>
<evidence type="ECO:0000313" key="1">
    <source>
        <dbReference type="EMBL" id="KAK0151783.1"/>
    </source>
</evidence>